<comment type="subunit">
    <text evidence="9">Homodimer.</text>
</comment>
<dbReference type="InterPro" id="IPR011877">
    <property type="entry name" value="Ribokinase"/>
</dbReference>
<feature type="binding site" evidence="9">
    <location>
        <position position="317"/>
    </location>
    <ligand>
        <name>K(+)</name>
        <dbReference type="ChEBI" id="CHEBI:29103"/>
    </ligand>
</feature>
<feature type="binding site" evidence="9">
    <location>
        <position position="205"/>
    </location>
    <ligand>
        <name>ATP</name>
        <dbReference type="ChEBI" id="CHEBI:30616"/>
    </ligand>
</feature>
<evidence type="ECO:0000256" key="6">
    <source>
        <dbReference type="ARBA" id="ARBA00022842"/>
    </source>
</evidence>
<dbReference type="RefSeq" id="WP_101617334.1">
    <property type="nucleotide sequence ID" value="NZ_NMWU01000029.1"/>
</dbReference>
<comment type="similarity">
    <text evidence="9">Belongs to the carbohydrate kinase PfkB family. Ribokinase subfamily.</text>
</comment>
<dbReference type="SUPFAM" id="SSF53613">
    <property type="entry name" value="Ribokinase-like"/>
    <property type="match status" value="1"/>
</dbReference>
<feature type="binding site" evidence="9">
    <location>
        <begin position="277"/>
        <end position="278"/>
    </location>
    <ligand>
        <name>ATP</name>
        <dbReference type="ChEBI" id="CHEBI:30616"/>
    </ligand>
</feature>
<sequence length="329" mass="34140">MQTEHISKEQVFSDLDGCAASERTLAVVGSMNADYTVTTERLPGPGETVNAGPLIVLPGGKSGNQAATAARIGARVHMLGAVGDDSNADFLLDKLKAAGVDVDDVLHVEGPSGTTVITVDSRGENTIVYSPGSNARVSVEYVEEHASVITGAAVLGLCLESPMDTVIAAARIAHEAGVKVLVNDSPFVPQLPRELVENSDILLVNEHEMSQLLGIEEPADGDWDAMDWDAIARRMKGFGYEQAVITLGGDGSVVIDDGECHRVPPVTVKAVDTTGCGDSFMGTILAGLASGLTLVRAAHVAAYVAAYAATGHGAQASYGTTEQVRALFA</sequence>
<gene>
    <name evidence="9" type="primary">rbsK</name>
    <name evidence="11" type="ORF">Uis1B_1617</name>
</gene>
<evidence type="ECO:0000256" key="7">
    <source>
        <dbReference type="ARBA" id="ARBA00022958"/>
    </source>
</evidence>
<dbReference type="Pfam" id="PF00294">
    <property type="entry name" value="PfkB"/>
    <property type="match status" value="1"/>
</dbReference>
<dbReference type="InterPro" id="IPR002139">
    <property type="entry name" value="Ribo/fructo_kinase"/>
</dbReference>
<evidence type="ECO:0000313" key="11">
    <source>
        <dbReference type="EMBL" id="PLS30472.1"/>
    </source>
</evidence>
<evidence type="ECO:0000259" key="10">
    <source>
        <dbReference type="Pfam" id="PF00294"/>
    </source>
</evidence>
<feature type="binding site" evidence="9">
    <location>
        <begin position="246"/>
        <end position="251"/>
    </location>
    <ligand>
        <name>ATP</name>
        <dbReference type="ChEBI" id="CHEBI:30616"/>
    </ligand>
</feature>
<keyword evidence="1 9" id="KW-0808">Transferase</keyword>
<evidence type="ECO:0000256" key="1">
    <source>
        <dbReference type="ARBA" id="ARBA00022679"/>
    </source>
</evidence>
<dbReference type="AlphaFoldDB" id="A0A2N5J8C3"/>
<keyword evidence="12" id="KW-1185">Reference proteome</keyword>
<feature type="binding site" evidence="9">
    <location>
        <position position="313"/>
    </location>
    <ligand>
        <name>K(+)</name>
        <dbReference type="ChEBI" id="CHEBI:29103"/>
    </ligand>
</feature>
<dbReference type="Proteomes" id="UP000235050">
    <property type="component" value="Unassembled WGS sequence"/>
</dbReference>
<comment type="activity regulation">
    <text evidence="9">Activated by a monovalent cation that binds near, but not in, the active site. The most likely occupant of the site in vivo is potassium. Ion binding induces a conformational change that may alter substrate affinity.</text>
</comment>
<feature type="binding site" evidence="9">
    <location>
        <position position="160"/>
    </location>
    <ligand>
        <name>substrate</name>
    </ligand>
</feature>
<dbReference type="InterPro" id="IPR011611">
    <property type="entry name" value="PfkB_dom"/>
</dbReference>
<dbReference type="PRINTS" id="PR00990">
    <property type="entry name" value="RIBOKINASE"/>
</dbReference>
<keyword evidence="7 9" id="KW-0630">Potassium</keyword>
<feature type="binding site" evidence="9">
    <location>
        <position position="311"/>
    </location>
    <ligand>
        <name>K(+)</name>
        <dbReference type="ChEBI" id="CHEBI:29103"/>
    </ligand>
</feature>
<dbReference type="HAMAP" id="MF_01987">
    <property type="entry name" value="Ribokinase"/>
    <property type="match status" value="1"/>
</dbReference>
<dbReference type="GO" id="GO:0005829">
    <property type="term" value="C:cytosol"/>
    <property type="evidence" value="ECO:0007669"/>
    <property type="project" value="TreeGrafter"/>
</dbReference>
<evidence type="ECO:0000256" key="9">
    <source>
        <dbReference type="HAMAP-Rule" id="MF_01987"/>
    </source>
</evidence>
<dbReference type="InterPro" id="IPR029056">
    <property type="entry name" value="Ribokinase-like"/>
</dbReference>
<comment type="caution">
    <text evidence="11">The sequence shown here is derived from an EMBL/GenBank/DDBJ whole genome shotgun (WGS) entry which is preliminary data.</text>
</comment>
<comment type="catalytic activity">
    <reaction evidence="9">
        <text>D-ribose + ATP = D-ribose 5-phosphate + ADP + H(+)</text>
        <dbReference type="Rhea" id="RHEA:13697"/>
        <dbReference type="ChEBI" id="CHEBI:15378"/>
        <dbReference type="ChEBI" id="CHEBI:30616"/>
        <dbReference type="ChEBI" id="CHEBI:47013"/>
        <dbReference type="ChEBI" id="CHEBI:78346"/>
        <dbReference type="ChEBI" id="CHEBI:456216"/>
        <dbReference type="EC" id="2.7.1.15"/>
    </reaction>
</comment>
<comment type="cofactor">
    <cofactor evidence="9">
        <name>Mg(2+)</name>
        <dbReference type="ChEBI" id="CHEBI:18420"/>
    </cofactor>
    <text evidence="9">Requires a divalent cation, most likely magnesium in vivo, as an electrophilic catalyst to aid phosphoryl group transfer. It is the chelate of the metal and the nucleotide that is the actual substrate.</text>
</comment>
<feature type="binding site" evidence="9">
    <location>
        <begin position="32"/>
        <end position="34"/>
    </location>
    <ligand>
        <name>substrate</name>
    </ligand>
</feature>
<comment type="subcellular location">
    <subcellularLocation>
        <location evidence="9">Cytoplasm</location>
    </subcellularLocation>
</comment>
<keyword evidence="5 9" id="KW-0067">ATP-binding</keyword>
<reference evidence="11 12" key="1">
    <citation type="submission" date="2017-07" db="EMBL/GenBank/DDBJ databases">
        <title>Bifidobacterium novel species.</title>
        <authorList>
            <person name="Lugli G.A."/>
            <person name="Milani C."/>
            <person name="Duranti S."/>
            <person name="Mangifesta M."/>
        </authorList>
    </citation>
    <scope>NUCLEOTIDE SEQUENCE [LARGE SCALE GENOMIC DNA]</scope>
    <source>
        <strain evidence="12">Uis1B</strain>
    </source>
</reference>
<protein>
    <recommendedName>
        <fullName evidence="9">Ribokinase</fullName>
        <shortName evidence="9">RK</shortName>
        <ecNumber evidence="9">2.7.1.15</ecNumber>
    </recommendedName>
</protein>
<keyword evidence="2 9" id="KW-0479">Metal-binding</keyword>
<dbReference type="GO" id="GO:0046872">
    <property type="term" value="F:metal ion binding"/>
    <property type="evidence" value="ECO:0007669"/>
    <property type="project" value="UniProtKB-KW"/>
</dbReference>
<feature type="active site" description="Proton acceptor" evidence="9">
    <location>
        <position position="278"/>
    </location>
</feature>
<organism evidence="11 12">
    <name type="scientific">Bifidobacterium margollesii</name>
    <dbReference type="NCBI Taxonomy" id="2020964"/>
    <lineage>
        <taxon>Bacteria</taxon>
        <taxon>Bacillati</taxon>
        <taxon>Actinomycetota</taxon>
        <taxon>Actinomycetes</taxon>
        <taxon>Bifidobacteriales</taxon>
        <taxon>Bifidobacteriaceae</taxon>
        <taxon>Bifidobacterium</taxon>
    </lineage>
</organism>
<feature type="binding site" evidence="9">
    <location>
        <begin position="60"/>
        <end position="64"/>
    </location>
    <ligand>
        <name>substrate</name>
    </ligand>
</feature>
<dbReference type="PANTHER" id="PTHR10584:SF166">
    <property type="entry name" value="RIBOKINASE"/>
    <property type="match status" value="1"/>
</dbReference>
<comment type="function">
    <text evidence="9">Catalyzes the phosphorylation of ribose at O-5 in a reaction requiring ATP and magnesium. The resulting D-ribose-5-phosphate can then be used either for sythesis of nucleotides, histidine, and tryptophan, or as a component of the pentose phosphate pathway.</text>
</comment>
<dbReference type="EC" id="2.7.1.15" evidence="9"/>
<evidence type="ECO:0000256" key="2">
    <source>
        <dbReference type="ARBA" id="ARBA00022723"/>
    </source>
</evidence>
<evidence type="ECO:0000256" key="4">
    <source>
        <dbReference type="ARBA" id="ARBA00022777"/>
    </source>
</evidence>
<comment type="caution">
    <text evidence="9">Lacks conserved residue(s) required for the propagation of feature annotation.</text>
</comment>
<dbReference type="OrthoDB" id="9775849at2"/>
<keyword evidence="4 9" id="KW-0418">Kinase</keyword>
<dbReference type="CDD" id="cd01174">
    <property type="entry name" value="ribokinase"/>
    <property type="match status" value="1"/>
</dbReference>
<evidence type="ECO:0000256" key="8">
    <source>
        <dbReference type="ARBA" id="ARBA00023277"/>
    </source>
</evidence>
<evidence type="ECO:0000256" key="3">
    <source>
        <dbReference type="ARBA" id="ARBA00022741"/>
    </source>
</evidence>
<dbReference type="EMBL" id="NMWU01000029">
    <property type="protein sequence ID" value="PLS30472.1"/>
    <property type="molecule type" value="Genomic_DNA"/>
</dbReference>
<dbReference type="GO" id="GO:0019303">
    <property type="term" value="P:D-ribose catabolic process"/>
    <property type="evidence" value="ECO:0007669"/>
    <property type="project" value="UniProtKB-UniRule"/>
</dbReference>
<feature type="domain" description="Carbohydrate kinase PfkB" evidence="10">
    <location>
        <begin position="24"/>
        <end position="317"/>
    </location>
</feature>
<dbReference type="UniPathway" id="UPA00916">
    <property type="reaction ID" value="UER00889"/>
</dbReference>
<name>A0A2N5J8C3_9BIFI</name>
<dbReference type="GO" id="GO:0005524">
    <property type="term" value="F:ATP binding"/>
    <property type="evidence" value="ECO:0007669"/>
    <property type="project" value="UniProtKB-UniRule"/>
</dbReference>
<evidence type="ECO:0000256" key="5">
    <source>
        <dbReference type="ARBA" id="ARBA00022840"/>
    </source>
</evidence>
<evidence type="ECO:0000313" key="12">
    <source>
        <dbReference type="Proteomes" id="UP000235050"/>
    </source>
</evidence>
<proteinExistence type="inferred from homology"/>
<dbReference type="Gene3D" id="3.40.1190.20">
    <property type="match status" value="1"/>
</dbReference>
<accession>A0A2N5J8C3</accession>
<keyword evidence="6 9" id="KW-0460">Magnesium</keyword>
<dbReference type="PANTHER" id="PTHR10584">
    <property type="entry name" value="SUGAR KINASE"/>
    <property type="match status" value="1"/>
</dbReference>
<dbReference type="GO" id="GO:0004747">
    <property type="term" value="F:ribokinase activity"/>
    <property type="evidence" value="ECO:0007669"/>
    <property type="project" value="UniProtKB-UniRule"/>
</dbReference>
<feature type="binding site" evidence="9">
    <location>
        <position position="278"/>
    </location>
    <ligand>
        <name>substrate</name>
    </ligand>
</feature>
<feature type="binding site" evidence="9">
    <location>
        <position position="308"/>
    </location>
    <ligand>
        <name>K(+)</name>
        <dbReference type="ChEBI" id="CHEBI:29103"/>
    </ligand>
</feature>
<feature type="binding site" evidence="9">
    <location>
        <position position="272"/>
    </location>
    <ligand>
        <name>K(+)</name>
        <dbReference type="ChEBI" id="CHEBI:29103"/>
    </ligand>
</feature>
<feature type="binding site" evidence="9">
    <location>
        <position position="274"/>
    </location>
    <ligand>
        <name>K(+)</name>
        <dbReference type="ChEBI" id="CHEBI:29103"/>
    </ligand>
</feature>
<keyword evidence="8 9" id="KW-0119">Carbohydrate metabolism</keyword>
<keyword evidence="9" id="KW-0963">Cytoplasm</keyword>
<keyword evidence="3 9" id="KW-0547">Nucleotide-binding</keyword>
<comment type="pathway">
    <text evidence="9">Carbohydrate metabolism; D-ribose degradation; D-ribose 5-phosphate from beta-D-ribopyranose: step 2/2.</text>
</comment>